<protein>
    <submittedName>
        <fullName evidence="1">Uncharacterized protein</fullName>
    </submittedName>
</protein>
<sequence length="214" mass="25439">MMFDFRSLMAEIHGITLDDDNTGIKKRVRASAQYLRNETDLFLEHSIEIQGEHPERPRLPMWFTIAFNELKSELNSINHQDSLLNMFPRMTQMGLLTQFGENDDFPKQGENGLLEEDQNTMEYQIHQFLKDVTVYVWNAHVFTKQVKDLPKVYFITLDYFKRKAESEEMKHLVQMVPILLQTYIQHFVGIQNIGIDYVQRCTFQHNQWIKSFDN</sequence>
<name>A0A2G5S8Y6_9PELO</name>
<organism evidence="1 2">
    <name type="scientific">Caenorhabditis nigoni</name>
    <dbReference type="NCBI Taxonomy" id="1611254"/>
    <lineage>
        <taxon>Eukaryota</taxon>
        <taxon>Metazoa</taxon>
        <taxon>Ecdysozoa</taxon>
        <taxon>Nematoda</taxon>
        <taxon>Chromadorea</taxon>
        <taxon>Rhabditida</taxon>
        <taxon>Rhabditina</taxon>
        <taxon>Rhabditomorpha</taxon>
        <taxon>Rhabditoidea</taxon>
        <taxon>Rhabditidae</taxon>
        <taxon>Peloderinae</taxon>
        <taxon>Caenorhabditis</taxon>
    </lineage>
</organism>
<dbReference type="AlphaFoldDB" id="A0A2G5S8Y6"/>
<gene>
    <name evidence="1" type="ORF">B9Z55_029119</name>
</gene>
<evidence type="ECO:0000313" key="1">
    <source>
        <dbReference type="EMBL" id="PIC11386.1"/>
    </source>
</evidence>
<dbReference type="EMBL" id="PDUG01000102">
    <property type="protein sequence ID" value="PIC11386.1"/>
    <property type="molecule type" value="Genomic_DNA"/>
</dbReference>
<dbReference type="OrthoDB" id="5878140at2759"/>
<dbReference type="PANTHER" id="PTHR39374:SF1">
    <property type="entry name" value="NR LBD DOMAIN-CONTAINING PROTEIN"/>
    <property type="match status" value="1"/>
</dbReference>
<dbReference type="PANTHER" id="PTHR39374">
    <property type="entry name" value="PROTEIN CBG12861"/>
    <property type="match status" value="1"/>
</dbReference>
<accession>A0A2G5S8Y6</accession>
<comment type="caution">
    <text evidence="1">The sequence shown here is derived from an EMBL/GenBank/DDBJ whole genome shotgun (WGS) entry which is preliminary data.</text>
</comment>
<reference evidence="2" key="1">
    <citation type="submission" date="2017-10" db="EMBL/GenBank/DDBJ databases">
        <title>Rapid genome shrinkage in a self-fertile nematode reveals novel sperm competition proteins.</title>
        <authorList>
            <person name="Yin D."/>
            <person name="Schwarz E.M."/>
            <person name="Thomas C.G."/>
            <person name="Felde R.L."/>
            <person name="Korf I.F."/>
            <person name="Cutter A.D."/>
            <person name="Schartner C.M."/>
            <person name="Ralston E.J."/>
            <person name="Meyer B.J."/>
            <person name="Haag E.S."/>
        </authorList>
    </citation>
    <scope>NUCLEOTIDE SEQUENCE [LARGE SCALE GENOMIC DNA]</scope>
    <source>
        <strain evidence="2">JU1422</strain>
    </source>
</reference>
<proteinExistence type="predicted"/>
<evidence type="ECO:0000313" key="2">
    <source>
        <dbReference type="Proteomes" id="UP000230233"/>
    </source>
</evidence>
<keyword evidence="2" id="KW-1185">Reference proteome</keyword>
<dbReference type="Proteomes" id="UP000230233">
    <property type="component" value="Unassembled WGS sequence"/>
</dbReference>